<keyword evidence="1" id="KW-0472">Membrane</keyword>
<keyword evidence="1" id="KW-1133">Transmembrane helix</keyword>
<dbReference type="Proteomes" id="UP000265000">
    <property type="component" value="Unplaced"/>
</dbReference>
<evidence type="ECO:0000256" key="1">
    <source>
        <dbReference type="SAM" id="Phobius"/>
    </source>
</evidence>
<sequence length="393" mass="44852">SNTSPQSCSSSTGYLSSSEFSSKSSYLLLKLFTISPLPISQIYFNSLSYIWGKEFTEDLLCCLNISTGTTSEQMFSVLNNFVVTKCNLDWSRCKGITTDGAKYDRNTGKDIVWNQCFIHQRALACKRMPADLTKTMQEVIRLVNFIKSSSLNCRLFEKVFLPLCSNMAAEHTYLLFHTEVLWNEIHAFPLEKKSPLTKLFTDEWVFALSYLAAMFSLLNELSLKMQGEHDGIFHNWKHVLTFQKSLALWLLQASKNVTDTHVKHLTGLIVTHLVALIDSFDHYYPKERDDILSGKGWIQSPFAFEIPESLLDLGLTLKEETEKLQLSSDSLLKRRHGCMRLSSFWISISSSLKAPILLLIPFTIYIKMQSCVLNSHKNKNKIPKQTIQAHPSH</sequence>
<dbReference type="PANTHER" id="PTHR45913:SF19">
    <property type="entry name" value="LOW QUALITY PROTEIN: ZINC FINGER BED DOMAIN-CONTAINING PROTEIN 5-LIKE"/>
    <property type="match status" value="1"/>
</dbReference>
<dbReference type="STRING" id="8078.ENSFHEP00000003711"/>
<dbReference type="GeneTree" id="ENSGT00940000164024"/>
<reference evidence="2" key="1">
    <citation type="submission" date="2025-08" db="UniProtKB">
        <authorList>
            <consortium name="Ensembl"/>
        </authorList>
    </citation>
    <scope>IDENTIFICATION</scope>
</reference>
<dbReference type="Ensembl" id="ENSFHET00000010076.1">
    <property type="protein sequence ID" value="ENSFHEP00000003711.1"/>
    <property type="gene ID" value="ENSFHEG00000004637.1"/>
</dbReference>
<name>A0A3Q2NWE1_FUNHE</name>
<proteinExistence type="predicted"/>
<evidence type="ECO:0000313" key="3">
    <source>
        <dbReference type="Proteomes" id="UP000265000"/>
    </source>
</evidence>
<dbReference type="PANTHER" id="PTHR45913">
    <property type="entry name" value="EPM2A-INTERACTING PROTEIN 1"/>
    <property type="match status" value="1"/>
</dbReference>
<protein>
    <submittedName>
        <fullName evidence="2">Uncharacterized protein</fullName>
    </submittedName>
</protein>
<accession>A0A3Q2NWE1</accession>
<dbReference type="AlphaFoldDB" id="A0A3Q2NWE1"/>
<reference evidence="2" key="2">
    <citation type="submission" date="2025-09" db="UniProtKB">
        <authorList>
            <consortium name="Ensembl"/>
        </authorList>
    </citation>
    <scope>IDENTIFICATION</scope>
</reference>
<keyword evidence="3" id="KW-1185">Reference proteome</keyword>
<evidence type="ECO:0000313" key="2">
    <source>
        <dbReference type="Ensembl" id="ENSFHEP00000003711.1"/>
    </source>
</evidence>
<feature type="transmembrane region" description="Helical" evidence="1">
    <location>
        <begin position="343"/>
        <end position="366"/>
    </location>
</feature>
<organism evidence="2 3">
    <name type="scientific">Fundulus heteroclitus</name>
    <name type="common">Killifish</name>
    <name type="synonym">Mummichog</name>
    <dbReference type="NCBI Taxonomy" id="8078"/>
    <lineage>
        <taxon>Eukaryota</taxon>
        <taxon>Metazoa</taxon>
        <taxon>Chordata</taxon>
        <taxon>Craniata</taxon>
        <taxon>Vertebrata</taxon>
        <taxon>Euteleostomi</taxon>
        <taxon>Actinopterygii</taxon>
        <taxon>Neopterygii</taxon>
        <taxon>Teleostei</taxon>
        <taxon>Neoteleostei</taxon>
        <taxon>Acanthomorphata</taxon>
        <taxon>Ovalentaria</taxon>
        <taxon>Atherinomorphae</taxon>
        <taxon>Cyprinodontiformes</taxon>
        <taxon>Fundulidae</taxon>
        <taxon>Fundulus</taxon>
    </lineage>
</organism>
<keyword evidence="1" id="KW-0812">Transmembrane</keyword>